<dbReference type="EMBL" id="LT828648">
    <property type="protein sequence ID" value="SLM47065.1"/>
    <property type="molecule type" value="Genomic_DNA"/>
</dbReference>
<evidence type="ECO:0000256" key="1">
    <source>
        <dbReference type="ARBA" id="ARBA00022448"/>
    </source>
</evidence>
<feature type="transmembrane region" description="Helical" evidence="9">
    <location>
        <begin position="411"/>
        <end position="438"/>
    </location>
</feature>
<feature type="transmembrane region" description="Helical" evidence="9">
    <location>
        <begin position="179"/>
        <end position="199"/>
    </location>
</feature>
<dbReference type="NCBIfam" id="TIGR00680">
    <property type="entry name" value="kdpA"/>
    <property type="match status" value="1"/>
</dbReference>
<dbReference type="KEGG" id="nja:NSJP_0893"/>
<evidence type="ECO:0000256" key="2">
    <source>
        <dbReference type="ARBA" id="ARBA00022475"/>
    </source>
</evidence>
<feature type="transmembrane region" description="Helical" evidence="9">
    <location>
        <begin position="314"/>
        <end position="334"/>
    </location>
</feature>
<organism evidence="10 11">
    <name type="scientific">Nitrospira japonica</name>
    <dbReference type="NCBI Taxonomy" id="1325564"/>
    <lineage>
        <taxon>Bacteria</taxon>
        <taxon>Pseudomonadati</taxon>
        <taxon>Nitrospirota</taxon>
        <taxon>Nitrospiria</taxon>
        <taxon>Nitrospirales</taxon>
        <taxon>Nitrospiraceae</taxon>
        <taxon>Nitrospira</taxon>
    </lineage>
</organism>
<keyword evidence="11" id="KW-1185">Reference proteome</keyword>
<dbReference type="HAMAP" id="MF_00275">
    <property type="entry name" value="KdpA"/>
    <property type="match status" value="1"/>
</dbReference>
<dbReference type="PANTHER" id="PTHR30607">
    <property type="entry name" value="POTASSIUM-TRANSPORTING ATPASE A CHAIN"/>
    <property type="match status" value="1"/>
</dbReference>
<proteinExistence type="inferred from homology"/>
<keyword evidence="10" id="KW-0378">Hydrolase</keyword>
<comment type="similarity">
    <text evidence="9">Belongs to the KdpA family.</text>
</comment>
<protein>
    <recommendedName>
        <fullName evidence="9">Potassium-transporting ATPase potassium-binding subunit</fullName>
    </recommendedName>
    <alternativeName>
        <fullName evidence="9">ATP phosphohydrolase [potassium-transporting] A chain</fullName>
    </alternativeName>
    <alternativeName>
        <fullName evidence="9">Potassium-binding and translocating subunit A</fullName>
    </alternativeName>
    <alternativeName>
        <fullName evidence="9">Potassium-translocating ATPase A chain</fullName>
    </alternativeName>
</protein>
<keyword evidence="7 9" id="KW-0406">Ion transport</keyword>
<dbReference type="GO" id="GO:0008556">
    <property type="term" value="F:P-type potassium transmembrane transporter activity"/>
    <property type="evidence" value="ECO:0007669"/>
    <property type="project" value="InterPro"/>
</dbReference>
<evidence type="ECO:0000256" key="8">
    <source>
        <dbReference type="ARBA" id="ARBA00023136"/>
    </source>
</evidence>
<evidence type="ECO:0000256" key="6">
    <source>
        <dbReference type="ARBA" id="ARBA00022989"/>
    </source>
</evidence>
<keyword evidence="4 9" id="KW-0812">Transmembrane</keyword>
<feature type="transmembrane region" description="Helical" evidence="9">
    <location>
        <begin position="523"/>
        <end position="545"/>
    </location>
</feature>
<comment type="subcellular location">
    <subcellularLocation>
        <location evidence="9">Cell membrane</location>
        <topology evidence="9">Multi-pass membrane protein</topology>
    </subcellularLocation>
</comment>
<keyword evidence="6 9" id="KW-1133">Transmembrane helix</keyword>
<feature type="transmembrane region" description="Helical" evidence="9">
    <location>
        <begin position="66"/>
        <end position="84"/>
    </location>
</feature>
<dbReference type="Pfam" id="PF03814">
    <property type="entry name" value="KdpA"/>
    <property type="match status" value="1"/>
</dbReference>
<dbReference type="RefSeq" id="WP_080885655.1">
    <property type="nucleotide sequence ID" value="NZ_LT828648.1"/>
</dbReference>
<dbReference type="GO" id="GO:0016787">
    <property type="term" value="F:hydrolase activity"/>
    <property type="evidence" value="ECO:0007669"/>
    <property type="project" value="UniProtKB-KW"/>
</dbReference>
<dbReference type="InterPro" id="IPR004623">
    <property type="entry name" value="KdpA"/>
</dbReference>
<dbReference type="OrthoDB" id="9763796at2"/>
<comment type="subunit">
    <text evidence="9">The system is composed of three essential subunits: KdpA, KdpB and KdpC.</text>
</comment>
<gene>
    <name evidence="9 10" type="primary">kdpA</name>
    <name evidence="10" type="ORF">NSJP_0893</name>
</gene>
<dbReference type="Proteomes" id="UP000192042">
    <property type="component" value="Chromosome I"/>
</dbReference>
<feature type="transmembrane region" description="Helical" evidence="9">
    <location>
        <begin position="139"/>
        <end position="159"/>
    </location>
</feature>
<evidence type="ECO:0000256" key="5">
    <source>
        <dbReference type="ARBA" id="ARBA00022958"/>
    </source>
</evidence>
<comment type="function">
    <text evidence="9">Part of the high-affinity ATP-driven potassium transport (or Kdp) system, which catalyzes the hydrolysis of ATP coupled with the electrogenic transport of potassium into the cytoplasm. This subunit binds the extracellular potassium ions and delivers the ions to the membrane domain of KdpB through an intramembrane tunnel.</text>
</comment>
<feature type="transmembrane region" description="Helical" evidence="9">
    <location>
        <begin position="289"/>
        <end position="307"/>
    </location>
</feature>
<keyword evidence="8 9" id="KW-0472">Membrane</keyword>
<name>A0A1W1I242_9BACT</name>
<keyword evidence="2 9" id="KW-1003">Cell membrane</keyword>
<dbReference type="GO" id="GO:0030955">
    <property type="term" value="F:potassium ion binding"/>
    <property type="evidence" value="ECO:0007669"/>
    <property type="project" value="UniProtKB-UniRule"/>
</dbReference>
<evidence type="ECO:0000256" key="3">
    <source>
        <dbReference type="ARBA" id="ARBA00022538"/>
    </source>
</evidence>
<dbReference type="GO" id="GO:0005886">
    <property type="term" value="C:plasma membrane"/>
    <property type="evidence" value="ECO:0007669"/>
    <property type="project" value="UniProtKB-SubCell"/>
</dbReference>
<evidence type="ECO:0000256" key="9">
    <source>
        <dbReference type="HAMAP-Rule" id="MF_00275"/>
    </source>
</evidence>
<evidence type="ECO:0000313" key="10">
    <source>
        <dbReference type="EMBL" id="SLM47065.1"/>
    </source>
</evidence>
<feature type="transmembrane region" description="Helical" evidence="9">
    <location>
        <begin position="6"/>
        <end position="28"/>
    </location>
</feature>
<evidence type="ECO:0000256" key="7">
    <source>
        <dbReference type="ARBA" id="ARBA00023065"/>
    </source>
</evidence>
<keyword evidence="3 9" id="KW-0633">Potassium transport</keyword>
<reference evidence="10 11" key="1">
    <citation type="submission" date="2017-03" db="EMBL/GenBank/DDBJ databases">
        <authorList>
            <person name="Afonso C.L."/>
            <person name="Miller P.J."/>
            <person name="Scott M.A."/>
            <person name="Spackman E."/>
            <person name="Goraichik I."/>
            <person name="Dimitrov K.M."/>
            <person name="Suarez D.L."/>
            <person name="Swayne D.E."/>
        </authorList>
    </citation>
    <scope>NUCLEOTIDE SEQUENCE [LARGE SCALE GENOMIC DNA]</scope>
    <source>
        <strain evidence="10">Genome sequencing of Nitrospira japonica strain NJ11</strain>
    </source>
</reference>
<accession>A0A1W1I242</accession>
<sequence>MTLNAFVQTLVLLIVLLGLVKPLGWYMARVYQVKPCGLDRLLGPAERALYRLCGIRHAEEMDWKTYGIAMLLFNAAGVLFLYGLQRLQHVLPLNPAGLGAVSPELAFNTAASFVTNTNWQAYGGETTLSYLTQMLGPTAQNFLSAATGMAVLVALIRGLTGRSSSTIGNFWVDVTRGTLYILLPLALVLSLLLVSQGVVQTFHAYQPVALVQPIDYDKPVMDSSVRPVLDESGKSKTEAATATEQILAVGPAASQIAIKQLGTNGGGFFNVNSAHPFENPTPWSNGLELLAILLIPAALCYTFGVMAGDSRQGWAMLAAMTILLCCFIPLGLWAEQRGHPLLASAGVDQQVSDGQSGGNMEGKELRFGIAGSVLWSTATTAASNGSVNSMLDSYTPLGGFGPLLLMQFGEVVFGGVGSGLYGMIVLAVVSVFVAGLMVGRTPEYLGKKIEPYEMKMASMLILIMPLIVLGCTAVAVSTTAGTSSILNPGIHGFSEILYAFASQGNNNGSAFAGLNANTPFYNLAGGFAMLVSRFWLAIPTLALAGALAGKKPIPAGPGTLPTHTPLFVLLLICVVIMIGALTFLPALALGPLVEDLVMHGR</sequence>
<evidence type="ECO:0000256" key="4">
    <source>
        <dbReference type="ARBA" id="ARBA00022692"/>
    </source>
</evidence>
<keyword evidence="5 9" id="KW-0630">Potassium</keyword>
<dbReference type="AlphaFoldDB" id="A0A1W1I242"/>
<dbReference type="PANTHER" id="PTHR30607:SF2">
    <property type="entry name" value="POTASSIUM-TRANSPORTING ATPASE POTASSIUM-BINDING SUBUNIT"/>
    <property type="match status" value="1"/>
</dbReference>
<keyword evidence="1 9" id="KW-0813">Transport</keyword>
<feature type="transmembrane region" description="Helical" evidence="9">
    <location>
        <begin position="459"/>
        <end position="480"/>
    </location>
</feature>
<dbReference type="PIRSF" id="PIRSF001294">
    <property type="entry name" value="K_ATPaseA"/>
    <property type="match status" value="1"/>
</dbReference>
<dbReference type="STRING" id="1325564.NSJP_0893"/>
<evidence type="ECO:0000313" key="11">
    <source>
        <dbReference type="Proteomes" id="UP000192042"/>
    </source>
</evidence>
<feature type="transmembrane region" description="Helical" evidence="9">
    <location>
        <begin position="566"/>
        <end position="588"/>
    </location>
</feature>